<dbReference type="GO" id="GO:0030198">
    <property type="term" value="P:extracellular matrix organization"/>
    <property type="evidence" value="ECO:0007669"/>
    <property type="project" value="TreeGrafter"/>
</dbReference>
<keyword evidence="4" id="KW-1185">Reference proteome</keyword>
<sequence>MVEIVAPPSYLSSVLFFVISCFLPYPPLLSLTCSLPLSTLSNHYIFAGLFFTFCEYFFVMFPYLLNICNLQSDAVCCDQARDFPTCREACEQLTSAKSESRLKHLFHKLPIYCVDSLVNFWECINSTLLGVSRKPQGWVGLGCCELAITSDCRLMCRQVAILIGALYVDSQ</sequence>
<feature type="domain" description="Reversion-inducing cysteine-rich with Kazal motifs N-terminal" evidence="2">
    <location>
        <begin position="136"/>
        <end position="159"/>
    </location>
</feature>
<dbReference type="Proteomes" id="UP000694388">
    <property type="component" value="Unplaced"/>
</dbReference>
<name>A0A8C4PY39_EPTBU</name>
<reference evidence="3" key="2">
    <citation type="submission" date="2025-09" db="UniProtKB">
        <authorList>
            <consortium name="Ensembl"/>
        </authorList>
    </citation>
    <scope>IDENTIFICATION</scope>
</reference>
<dbReference type="InterPro" id="IPR039016">
    <property type="entry name" value="RECK"/>
</dbReference>
<dbReference type="GO" id="GO:0005886">
    <property type="term" value="C:plasma membrane"/>
    <property type="evidence" value="ECO:0007669"/>
    <property type="project" value="TreeGrafter"/>
</dbReference>
<dbReference type="Pfam" id="PF22961">
    <property type="entry name" value="RECK-like_N"/>
    <property type="match status" value="1"/>
</dbReference>
<evidence type="ECO:0000259" key="2">
    <source>
        <dbReference type="Pfam" id="PF22961"/>
    </source>
</evidence>
<dbReference type="GO" id="GO:0001955">
    <property type="term" value="P:blood vessel maturation"/>
    <property type="evidence" value="ECO:0007669"/>
    <property type="project" value="TreeGrafter"/>
</dbReference>
<evidence type="ECO:0000313" key="4">
    <source>
        <dbReference type="Proteomes" id="UP000694388"/>
    </source>
</evidence>
<proteinExistence type="predicted"/>
<accession>A0A8C4PY39</accession>
<dbReference type="GO" id="GO:0002040">
    <property type="term" value="P:sprouting angiogenesis"/>
    <property type="evidence" value="ECO:0007669"/>
    <property type="project" value="TreeGrafter"/>
</dbReference>
<dbReference type="GO" id="GO:0008191">
    <property type="term" value="F:metalloendopeptidase inhibitor activity"/>
    <property type="evidence" value="ECO:0007669"/>
    <property type="project" value="InterPro"/>
</dbReference>
<dbReference type="AlphaFoldDB" id="A0A8C4PY39"/>
<protein>
    <recommendedName>
        <fullName evidence="2">Reversion-inducing cysteine-rich with Kazal motifs N-terminal domain-containing protein</fullName>
    </recommendedName>
</protein>
<dbReference type="GeneTree" id="ENSGT00390000018540"/>
<reference evidence="3" key="1">
    <citation type="submission" date="2025-08" db="UniProtKB">
        <authorList>
            <consortium name="Ensembl"/>
        </authorList>
    </citation>
    <scope>IDENTIFICATION</scope>
</reference>
<dbReference type="InterPro" id="IPR055110">
    <property type="entry name" value="RECK-like_N"/>
</dbReference>
<dbReference type="PANTHER" id="PTHR13487:SF3">
    <property type="entry name" value="REVERSION-INDUCING CYSTEINE-RICH PROTEIN WITH KAZAL MOTIFS"/>
    <property type="match status" value="1"/>
</dbReference>
<evidence type="ECO:0000256" key="1">
    <source>
        <dbReference type="SAM" id="Phobius"/>
    </source>
</evidence>
<keyword evidence="1" id="KW-1133">Transmembrane helix</keyword>
<evidence type="ECO:0000313" key="3">
    <source>
        <dbReference type="Ensembl" id="ENSEBUP00000004945.1"/>
    </source>
</evidence>
<dbReference type="PANTHER" id="PTHR13487">
    <property type="entry name" value="SERINE PROTEASE INHIBITOR"/>
    <property type="match status" value="1"/>
</dbReference>
<organism evidence="3 4">
    <name type="scientific">Eptatretus burgeri</name>
    <name type="common">Inshore hagfish</name>
    <dbReference type="NCBI Taxonomy" id="7764"/>
    <lineage>
        <taxon>Eukaryota</taxon>
        <taxon>Metazoa</taxon>
        <taxon>Chordata</taxon>
        <taxon>Craniata</taxon>
        <taxon>Vertebrata</taxon>
        <taxon>Cyclostomata</taxon>
        <taxon>Myxini</taxon>
        <taxon>Myxiniformes</taxon>
        <taxon>Myxinidae</taxon>
        <taxon>Eptatretinae</taxon>
        <taxon>Eptatretus</taxon>
    </lineage>
</organism>
<keyword evidence="1" id="KW-0472">Membrane</keyword>
<dbReference type="Ensembl" id="ENSEBUT00000005383.1">
    <property type="protein sequence ID" value="ENSEBUP00000004945.1"/>
    <property type="gene ID" value="ENSEBUG00000003426.1"/>
</dbReference>
<keyword evidence="1" id="KW-0812">Transmembrane</keyword>
<feature type="transmembrane region" description="Helical" evidence="1">
    <location>
        <begin position="14"/>
        <end position="37"/>
    </location>
</feature>
<feature type="transmembrane region" description="Helical" evidence="1">
    <location>
        <begin position="44"/>
        <end position="65"/>
    </location>
</feature>